<dbReference type="EMBL" id="JAFHKU010000130">
    <property type="protein sequence ID" value="MBN3558691.1"/>
    <property type="molecule type" value="Genomic_DNA"/>
</dbReference>
<keyword evidence="6" id="KW-0418">Kinase</keyword>
<reference evidence="6" key="2">
    <citation type="submission" date="2021-01" db="EMBL/GenBank/DDBJ databases">
        <title>Genome Sequencing of Type Strains.</title>
        <authorList>
            <person name="Lemaire J.F."/>
            <person name="Inderbitzin P."/>
            <person name="Collins S.B."/>
            <person name="Wespe N."/>
            <person name="Knight-Connoni V."/>
        </authorList>
    </citation>
    <scope>NUCLEOTIDE SEQUENCE</scope>
    <source>
        <strain evidence="6">DSM 14562</strain>
    </source>
</reference>
<comment type="catalytic activity">
    <reaction evidence="1">
        <text>ATP + protein L-histidine = ADP + protein N-phospho-L-histidine.</text>
        <dbReference type="EC" id="2.7.13.3"/>
    </reaction>
</comment>
<dbReference type="PROSITE" id="PS50109">
    <property type="entry name" value="HIS_KIN"/>
    <property type="match status" value="1"/>
</dbReference>
<keyword evidence="3" id="KW-0812">Transmembrane</keyword>
<dbReference type="InterPro" id="IPR036890">
    <property type="entry name" value="HATPase_C_sf"/>
</dbReference>
<organism evidence="6 8">
    <name type="scientific">Sphingomonas yabuuchiae</name>
    <dbReference type="NCBI Taxonomy" id="172044"/>
    <lineage>
        <taxon>Bacteria</taxon>
        <taxon>Pseudomonadati</taxon>
        <taxon>Pseudomonadota</taxon>
        <taxon>Alphaproteobacteria</taxon>
        <taxon>Sphingomonadales</taxon>
        <taxon>Sphingomonadaceae</taxon>
        <taxon>Sphingomonas</taxon>
    </lineage>
</organism>
<keyword evidence="3" id="KW-0472">Membrane</keyword>
<dbReference type="EC" id="2.7.13.3" evidence="2"/>
<dbReference type="GO" id="GO:0016787">
    <property type="term" value="F:hydrolase activity"/>
    <property type="evidence" value="ECO:0007669"/>
    <property type="project" value="UniProtKB-KW"/>
</dbReference>
<comment type="caution">
    <text evidence="6">The sequence shown here is derived from an EMBL/GenBank/DDBJ whole genome shotgun (WGS) entry which is preliminary data.</text>
</comment>
<dbReference type="PRINTS" id="PR00344">
    <property type="entry name" value="BCTRLSENSOR"/>
</dbReference>
<name>A0AA41A1X2_9SPHN</name>
<evidence type="ECO:0000259" key="4">
    <source>
        <dbReference type="PROSITE" id="PS50109"/>
    </source>
</evidence>
<keyword evidence="3" id="KW-1133">Transmembrane helix</keyword>
<dbReference type="GO" id="GO:0004673">
    <property type="term" value="F:protein histidine kinase activity"/>
    <property type="evidence" value="ECO:0007669"/>
    <property type="project" value="UniProtKB-EC"/>
</dbReference>
<dbReference type="RefSeq" id="WP_184106475.1">
    <property type="nucleotide sequence ID" value="NZ_JACHNX010000019.1"/>
</dbReference>
<proteinExistence type="predicted"/>
<reference evidence="5 7" key="1">
    <citation type="submission" date="2020-08" db="EMBL/GenBank/DDBJ databases">
        <title>Genomic Encyclopedia of Type Strains, Phase IV (KMG-IV): sequencing the most valuable type-strain genomes for metagenomic binning, comparative biology and taxonomic classification.</title>
        <authorList>
            <person name="Goeker M."/>
        </authorList>
    </citation>
    <scope>NUCLEOTIDE SEQUENCE [LARGE SCALE GENOMIC DNA]</scope>
    <source>
        <strain evidence="5 7">DSM 14562</strain>
    </source>
</reference>
<evidence type="ECO:0000256" key="1">
    <source>
        <dbReference type="ARBA" id="ARBA00000085"/>
    </source>
</evidence>
<evidence type="ECO:0000313" key="6">
    <source>
        <dbReference type="EMBL" id="MBN3558691.1"/>
    </source>
</evidence>
<dbReference type="EMBL" id="JACHNX010000019">
    <property type="protein sequence ID" value="MBB4611089.1"/>
    <property type="molecule type" value="Genomic_DNA"/>
</dbReference>
<feature type="transmembrane region" description="Helical" evidence="3">
    <location>
        <begin position="12"/>
        <end position="31"/>
    </location>
</feature>
<dbReference type="SMART" id="SM00387">
    <property type="entry name" value="HATPase_c"/>
    <property type="match status" value="1"/>
</dbReference>
<feature type="domain" description="Histidine kinase" evidence="4">
    <location>
        <begin position="173"/>
        <end position="380"/>
    </location>
</feature>
<evidence type="ECO:0000256" key="2">
    <source>
        <dbReference type="ARBA" id="ARBA00012438"/>
    </source>
</evidence>
<dbReference type="Proteomes" id="UP000704529">
    <property type="component" value="Unassembled WGS sequence"/>
</dbReference>
<keyword evidence="6" id="KW-0808">Transferase</keyword>
<dbReference type="Gene3D" id="3.30.565.10">
    <property type="entry name" value="Histidine kinase-like ATPase, C-terminal domain"/>
    <property type="match status" value="1"/>
</dbReference>
<dbReference type="SUPFAM" id="SSF55874">
    <property type="entry name" value="ATPase domain of HSP90 chaperone/DNA topoisomerase II/histidine kinase"/>
    <property type="match status" value="1"/>
</dbReference>
<protein>
    <recommendedName>
        <fullName evidence="2">histidine kinase</fullName>
        <ecNumber evidence="2">2.7.13.3</ecNumber>
    </recommendedName>
</protein>
<evidence type="ECO:0000256" key="3">
    <source>
        <dbReference type="SAM" id="Phobius"/>
    </source>
</evidence>
<evidence type="ECO:0000313" key="8">
    <source>
        <dbReference type="Proteomes" id="UP000704529"/>
    </source>
</evidence>
<feature type="transmembrane region" description="Helical" evidence="3">
    <location>
        <begin position="37"/>
        <end position="58"/>
    </location>
</feature>
<accession>A0AA41A1X2</accession>
<dbReference type="InterPro" id="IPR004358">
    <property type="entry name" value="Sig_transdc_His_kin-like_C"/>
</dbReference>
<evidence type="ECO:0000313" key="7">
    <source>
        <dbReference type="Proteomes" id="UP000584663"/>
    </source>
</evidence>
<dbReference type="Proteomes" id="UP000584663">
    <property type="component" value="Unassembled WGS sequence"/>
</dbReference>
<sequence>MGFDLSRRRAVAAGLSGLALTVLGAAMLLAWQQGMLGSILGAGLCVAWLIGAGCWTAARTGRGRRDHETTRPAPDGPPLDALFDQIPLPLLRVDAGRAQAINRASRRLFATDDRVIPTPTALLNTGQTQLRHEGRSWRIERVAGTGRALVMLVDIEAERRAAEAHADNEMIDILGHELLNGLSPIVSLADSAQVAAERGDARLPGILATLTRRIEGLERFTRAYRMLARLPDPVRAMVDMGELVGDLSRLFTERFGDRVTLSVDMPEAATGWCDRDQLTQGLWALLHNAAEAALAGTVAPAVTLAVIRQADRLVVRVSDSGQGVPAPERARIFRPFHTTKPEGSGIGLTLARRIAQGHGGELNLLPVAVTTFEWVVPHDPLSSPARGGGSAQR</sequence>
<dbReference type="AlphaFoldDB" id="A0AA41A1X2"/>
<dbReference type="PANTHER" id="PTHR43065">
    <property type="entry name" value="SENSOR HISTIDINE KINASE"/>
    <property type="match status" value="1"/>
</dbReference>
<dbReference type="PANTHER" id="PTHR43065:SF51">
    <property type="entry name" value="HISTIDINE KINASE"/>
    <property type="match status" value="1"/>
</dbReference>
<dbReference type="InterPro" id="IPR003594">
    <property type="entry name" value="HATPase_dom"/>
</dbReference>
<evidence type="ECO:0000313" key="5">
    <source>
        <dbReference type="EMBL" id="MBB4611089.1"/>
    </source>
</evidence>
<dbReference type="InterPro" id="IPR005467">
    <property type="entry name" value="His_kinase_dom"/>
</dbReference>
<keyword evidence="5" id="KW-0378">Hydrolase</keyword>
<gene>
    <name evidence="5" type="ORF">GGQ89_003329</name>
    <name evidence="6" type="ORF">JYA60_10690</name>
</gene>
<dbReference type="Pfam" id="PF02518">
    <property type="entry name" value="HATPase_c"/>
    <property type="match status" value="1"/>
</dbReference>
<keyword evidence="7" id="KW-1185">Reference proteome</keyword>